<evidence type="ECO:0000256" key="8">
    <source>
        <dbReference type="ARBA" id="ARBA00023239"/>
    </source>
</evidence>
<keyword evidence="11" id="KW-1185">Reference proteome</keyword>
<comment type="cofactor">
    <cofactor evidence="2">
        <name>pyridoxal 5'-phosphate</name>
        <dbReference type="ChEBI" id="CHEBI:597326"/>
    </cofactor>
</comment>
<evidence type="ECO:0000256" key="1">
    <source>
        <dbReference type="ARBA" id="ARBA00001913"/>
    </source>
</evidence>
<evidence type="ECO:0000256" key="2">
    <source>
        <dbReference type="ARBA" id="ARBA00001933"/>
    </source>
</evidence>
<dbReference type="SUPFAM" id="SSF53686">
    <property type="entry name" value="Tryptophan synthase beta subunit-like PLP-dependent enzymes"/>
    <property type="match status" value="1"/>
</dbReference>
<evidence type="ECO:0000256" key="6">
    <source>
        <dbReference type="ARBA" id="ARBA00022842"/>
    </source>
</evidence>
<dbReference type="FunFam" id="3.40.50.1100:FF:000041">
    <property type="entry name" value="Threonine ammonia-lyase, variant"/>
    <property type="match status" value="1"/>
</dbReference>
<dbReference type="GO" id="GO:0005524">
    <property type="term" value="F:ATP binding"/>
    <property type="evidence" value="ECO:0007669"/>
    <property type="project" value="TreeGrafter"/>
</dbReference>
<feature type="domain" description="Tryptophan synthase beta chain-like PALP" evidence="9">
    <location>
        <begin position="24"/>
        <end position="307"/>
    </location>
</feature>
<dbReference type="RefSeq" id="WP_133210659.1">
    <property type="nucleotide sequence ID" value="NZ_SMSE01000001.1"/>
</dbReference>
<keyword evidence="7" id="KW-0663">Pyridoxal phosphate</keyword>
<dbReference type="GO" id="GO:0030378">
    <property type="term" value="F:serine racemase activity"/>
    <property type="evidence" value="ECO:0007669"/>
    <property type="project" value="TreeGrafter"/>
</dbReference>
<keyword evidence="8" id="KW-0456">Lyase</keyword>
<dbReference type="PROSITE" id="PS00165">
    <property type="entry name" value="DEHYDRATASE_SER_THR"/>
    <property type="match status" value="1"/>
</dbReference>
<dbReference type="Pfam" id="PF00291">
    <property type="entry name" value="PALP"/>
    <property type="match status" value="1"/>
</dbReference>
<reference evidence="10 11" key="1">
    <citation type="submission" date="2019-03" db="EMBL/GenBank/DDBJ databases">
        <title>Seongchinamella monodicae gen. nov., sp. nov., a novel member of the Gammaproteobacteria isolated from a tidal mudflat of beach.</title>
        <authorList>
            <person name="Yang H.G."/>
            <person name="Kang J.W."/>
            <person name="Lee S.D."/>
        </authorList>
    </citation>
    <scope>NUCLEOTIDE SEQUENCE [LARGE SCALE GENOMIC DNA]</scope>
    <source>
        <strain evidence="10 11">GH4-78</strain>
    </source>
</reference>
<dbReference type="EMBL" id="SMSE01000001">
    <property type="protein sequence ID" value="TDG15826.1"/>
    <property type="molecule type" value="Genomic_DNA"/>
</dbReference>
<dbReference type="GO" id="GO:0018114">
    <property type="term" value="F:threonine racemase activity"/>
    <property type="evidence" value="ECO:0007669"/>
    <property type="project" value="TreeGrafter"/>
</dbReference>
<dbReference type="PANTHER" id="PTHR43050:SF1">
    <property type="entry name" value="SERINE RACEMASE"/>
    <property type="match status" value="1"/>
</dbReference>
<gene>
    <name evidence="10" type="ORF">E2F43_06260</name>
</gene>
<evidence type="ECO:0000256" key="5">
    <source>
        <dbReference type="ARBA" id="ARBA00010869"/>
    </source>
</evidence>
<dbReference type="GO" id="GO:0030170">
    <property type="term" value="F:pyridoxal phosphate binding"/>
    <property type="evidence" value="ECO:0007669"/>
    <property type="project" value="InterPro"/>
</dbReference>
<dbReference type="FunFam" id="3.40.50.1100:FF:000007">
    <property type="entry name" value="L-threonine dehydratase catabolic TdcB"/>
    <property type="match status" value="1"/>
</dbReference>
<dbReference type="Proteomes" id="UP000295554">
    <property type="component" value="Unassembled WGS sequence"/>
</dbReference>
<protein>
    <submittedName>
        <fullName evidence="10">Pyridoxal-phosphate dependent enzyme</fullName>
    </submittedName>
</protein>
<comment type="caution">
    <text evidence="10">The sequence shown here is derived from an EMBL/GenBank/DDBJ whole genome shotgun (WGS) entry which is preliminary data.</text>
</comment>
<dbReference type="InterPro" id="IPR000634">
    <property type="entry name" value="Ser/Thr_deHydtase_PyrdxlP-BS"/>
</dbReference>
<evidence type="ECO:0000259" key="9">
    <source>
        <dbReference type="Pfam" id="PF00291"/>
    </source>
</evidence>
<accession>A0A4R5LWH1</accession>
<evidence type="ECO:0000256" key="3">
    <source>
        <dbReference type="ARBA" id="ARBA00001936"/>
    </source>
</evidence>
<dbReference type="GO" id="GO:0070179">
    <property type="term" value="P:D-serine biosynthetic process"/>
    <property type="evidence" value="ECO:0007669"/>
    <property type="project" value="TreeGrafter"/>
</dbReference>
<dbReference type="InterPro" id="IPR001926">
    <property type="entry name" value="TrpB-like_PALP"/>
</dbReference>
<dbReference type="Gene3D" id="3.40.50.1100">
    <property type="match status" value="2"/>
</dbReference>
<comment type="similarity">
    <text evidence="5">Belongs to the serine/threonine dehydratase family.</text>
</comment>
<evidence type="ECO:0000256" key="7">
    <source>
        <dbReference type="ARBA" id="ARBA00022898"/>
    </source>
</evidence>
<evidence type="ECO:0000313" key="11">
    <source>
        <dbReference type="Proteomes" id="UP000295554"/>
    </source>
</evidence>
<sequence length="323" mass="33751">MTATASLDFDQVLAAGERIAGKLHRTPVLTSHLLDELTGAEVFFKAEHLQKVGAFKARGATNAVLRLDTDRARAGVATHSSGNHGAALAMAAAARGIAAHIVMPANAPEVKKAAVAAYGGLIVECEPTLAAREETLARVVAATGASEIHPYNHPDIIAGQGTAALELLQQVDNLDVVVVPVGGGGLLAGTALAVKGSKVGAEVLAVEPEGADDAFRSLGLGQLQPQTNPRTIADGLRTSLGELNFSIIRTQVDTIITVPDTRIVEAMQLQWSRMKQVVEPSGAVSFAGLLEHPERFRGRRVGVVISGGNLDLTNLPWVNREVS</sequence>
<comment type="cofactor">
    <cofactor evidence="4">
        <name>Mg(2+)</name>
        <dbReference type="ChEBI" id="CHEBI:18420"/>
    </cofactor>
</comment>
<dbReference type="OrthoDB" id="9811476at2"/>
<keyword evidence="6" id="KW-0460">Magnesium</keyword>
<evidence type="ECO:0000256" key="4">
    <source>
        <dbReference type="ARBA" id="ARBA00001946"/>
    </source>
</evidence>
<dbReference type="PANTHER" id="PTHR43050">
    <property type="entry name" value="SERINE / THREONINE RACEMASE FAMILY MEMBER"/>
    <property type="match status" value="1"/>
</dbReference>
<dbReference type="CDD" id="cd01562">
    <property type="entry name" value="Thr-dehyd"/>
    <property type="match status" value="1"/>
</dbReference>
<proteinExistence type="inferred from homology"/>
<dbReference type="GO" id="GO:0000287">
    <property type="term" value="F:magnesium ion binding"/>
    <property type="evidence" value="ECO:0007669"/>
    <property type="project" value="TreeGrafter"/>
</dbReference>
<evidence type="ECO:0000313" key="10">
    <source>
        <dbReference type="EMBL" id="TDG15826.1"/>
    </source>
</evidence>
<name>A0A4R5LWH1_9GAMM</name>
<comment type="cofactor">
    <cofactor evidence="3">
        <name>Mn(2+)</name>
        <dbReference type="ChEBI" id="CHEBI:29035"/>
    </cofactor>
</comment>
<dbReference type="AlphaFoldDB" id="A0A4R5LWH1"/>
<organism evidence="10 11">
    <name type="scientific">Seongchinamella unica</name>
    <dbReference type="NCBI Taxonomy" id="2547392"/>
    <lineage>
        <taxon>Bacteria</taxon>
        <taxon>Pseudomonadati</taxon>
        <taxon>Pseudomonadota</taxon>
        <taxon>Gammaproteobacteria</taxon>
        <taxon>Cellvibrionales</taxon>
        <taxon>Halieaceae</taxon>
        <taxon>Seongchinamella</taxon>
    </lineage>
</organism>
<dbReference type="InterPro" id="IPR036052">
    <property type="entry name" value="TrpB-like_PALP_sf"/>
</dbReference>
<dbReference type="GO" id="GO:0003941">
    <property type="term" value="F:L-serine ammonia-lyase activity"/>
    <property type="evidence" value="ECO:0007669"/>
    <property type="project" value="TreeGrafter"/>
</dbReference>
<comment type="cofactor">
    <cofactor evidence="1">
        <name>Ca(2+)</name>
        <dbReference type="ChEBI" id="CHEBI:29108"/>
    </cofactor>
</comment>